<protein>
    <submittedName>
        <fullName evidence="2">Uncharacterized protein</fullName>
    </submittedName>
</protein>
<feature type="transmembrane region" description="Helical" evidence="1">
    <location>
        <begin position="106"/>
        <end position="125"/>
    </location>
</feature>
<feature type="transmembrane region" description="Helical" evidence="1">
    <location>
        <begin position="158"/>
        <end position="190"/>
    </location>
</feature>
<keyword evidence="1" id="KW-0812">Transmembrane</keyword>
<dbReference type="RefSeq" id="WP_145096779.1">
    <property type="nucleotide sequence ID" value="NZ_CP036274.1"/>
</dbReference>
<name>A0A517YKM5_9BACT</name>
<sequence>MSNVDPDPKQQPADPAAGLTGYRFATEAEFQQQVRSERAMRGPVFWSWLTFPWTQSVSIWRHYSAQVTAAPSFHVPTRFGMSAILGITTALALLFGLLRAVSAHELLYLFFGLLAMIICLVQMRWGGIARQVSVVAGAVLLPLFVVGMAMFVDRRAPMLALFCSLLISVPLGGFLGYLTGACAGGVFLLMDLFEKYWTRRATESRLDGPVKQS</sequence>
<dbReference type="KEGG" id="aagg:ETAA8_59150"/>
<evidence type="ECO:0000313" key="3">
    <source>
        <dbReference type="Proteomes" id="UP000315017"/>
    </source>
</evidence>
<feature type="transmembrane region" description="Helical" evidence="1">
    <location>
        <begin position="79"/>
        <end position="100"/>
    </location>
</feature>
<organism evidence="2 3">
    <name type="scientific">Anatilimnocola aggregata</name>
    <dbReference type="NCBI Taxonomy" id="2528021"/>
    <lineage>
        <taxon>Bacteria</taxon>
        <taxon>Pseudomonadati</taxon>
        <taxon>Planctomycetota</taxon>
        <taxon>Planctomycetia</taxon>
        <taxon>Pirellulales</taxon>
        <taxon>Pirellulaceae</taxon>
        <taxon>Anatilimnocola</taxon>
    </lineage>
</organism>
<dbReference type="Proteomes" id="UP000315017">
    <property type="component" value="Chromosome"/>
</dbReference>
<keyword evidence="1" id="KW-0472">Membrane</keyword>
<dbReference type="OrthoDB" id="9978408at2"/>
<evidence type="ECO:0000313" key="2">
    <source>
        <dbReference type="EMBL" id="QDU30767.1"/>
    </source>
</evidence>
<evidence type="ECO:0000256" key="1">
    <source>
        <dbReference type="SAM" id="Phobius"/>
    </source>
</evidence>
<proteinExistence type="predicted"/>
<keyword evidence="3" id="KW-1185">Reference proteome</keyword>
<feature type="transmembrane region" description="Helical" evidence="1">
    <location>
        <begin position="132"/>
        <end position="152"/>
    </location>
</feature>
<gene>
    <name evidence="2" type="ORF">ETAA8_59150</name>
</gene>
<reference evidence="2 3" key="1">
    <citation type="submission" date="2019-02" db="EMBL/GenBank/DDBJ databases">
        <title>Deep-cultivation of Planctomycetes and their phenomic and genomic characterization uncovers novel biology.</title>
        <authorList>
            <person name="Wiegand S."/>
            <person name="Jogler M."/>
            <person name="Boedeker C."/>
            <person name="Pinto D."/>
            <person name="Vollmers J."/>
            <person name="Rivas-Marin E."/>
            <person name="Kohn T."/>
            <person name="Peeters S.H."/>
            <person name="Heuer A."/>
            <person name="Rast P."/>
            <person name="Oberbeckmann S."/>
            <person name="Bunk B."/>
            <person name="Jeske O."/>
            <person name="Meyerdierks A."/>
            <person name="Storesund J.E."/>
            <person name="Kallscheuer N."/>
            <person name="Luecker S."/>
            <person name="Lage O.M."/>
            <person name="Pohl T."/>
            <person name="Merkel B.J."/>
            <person name="Hornburger P."/>
            <person name="Mueller R.-W."/>
            <person name="Bruemmer F."/>
            <person name="Labrenz M."/>
            <person name="Spormann A.M."/>
            <person name="Op den Camp H."/>
            <person name="Overmann J."/>
            <person name="Amann R."/>
            <person name="Jetten M.S.M."/>
            <person name="Mascher T."/>
            <person name="Medema M.H."/>
            <person name="Devos D.P."/>
            <person name="Kaster A.-K."/>
            <person name="Ovreas L."/>
            <person name="Rohde M."/>
            <person name="Galperin M.Y."/>
            <person name="Jogler C."/>
        </authorList>
    </citation>
    <scope>NUCLEOTIDE SEQUENCE [LARGE SCALE GENOMIC DNA]</scope>
    <source>
        <strain evidence="2 3">ETA_A8</strain>
    </source>
</reference>
<accession>A0A517YKM5</accession>
<keyword evidence="1" id="KW-1133">Transmembrane helix</keyword>
<dbReference type="EMBL" id="CP036274">
    <property type="protein sequence ID" value="QDU30767.1"/>
    <property type="molecule type" value="Genomic_DNA"/>
</dbReference>
<dbReference type="AlphaFoldDB" id="A0A517YKM5"/>